<name>A0ACC2XLZ0_9TREE</name>
<organism evidence="1 2">
    <name type="scientific">Naganishia vaughanmartiniae</name>
    <dbReference type="NCBI Taxonomy" id="1424756"/>
    <lineage>
        <taxon>Eukaryota</taxon>
        <taxon>Fungi</taxon>
        <taxon>Dikarya</taxon>
        <taxon>Basidiomycota</taxon>
        <taxon>Agaricomycotina</taxon>
        <taxon>Tremellomycetes</taxon>
        <taxon>Filobasidiales</taxon>
        <taxon>Filobasidiaceae</taxon>
        <taxon>Naganishia</taxon>
    </lineage>
</organism>
<evidence type="ECO:0000313" key="2">
    <source>
        <dbReference type="Proteomes" id="UP001243375"/>
    </source>
</evidence>
<keyword evidence="2" id="KW-1185">Reference proteome</keyword>
<accession>A0ACC2XLZ0</accession>
<sequence length="564" mass="61539">MNATLQTHSLRKFKNILQCIAKFGDELQVQATHNELSLSAVNSSKSAFCLFLLDAGTFFHRYELTGSAAEGGGGIKCKLLVKSVLSVLGRGTQSQNVDTLQLQIIDADGVAPTRKKKAQSKRRGAGKGRADSEEDEEDELDEGRSSLQAKLILVLHCKHGVLKKHSLNLSPCECLIAEVDPSASPNNFTVPARTLKDWIEHFSVSSGSATITTSAGGGSNGSGGSSIKYENELGWYFAQNEIRVKTLEANRPPALRQYLSTEIKIAPDEFDEYHIEEGPVQLAFPLREFRASFHLAEQWGIPIDVKFGRALDPLVVNIDVEGVQGEFIMATIESDAFPADGPKPKQQGNVKAELKPDSANQKRQQTKLKPTNDAANQTNGDRNGTTSNKRKRKSLSLVEGQPQGAVSRQQPTDQPNALMDAGVDQEAERVGPSHHDSQHINLEQEFDLDADFQPNGTLHPAEGGLPNDDDASRSVANKQPLFFSTQEDGDDADKTAERQALMQQSQAEVDALDPDVLKQMMDDDPDITMEGGEESYLGPTQPAVEHEPGQGSSNRRSYHALFDD</sequence>
<protein>
    <submittedName>
        <fullName evidence="1">Uncharacterized protein</fullName>
    </submittedName>
</protein>
<reference evidence="1" key="1">
    <citation type="submission" date="2023-04" db="EMBL/GenBank/DDBJ databases">
        <title>Draft Genome sequencing of Naganishia species isolated from polar environments using Oxford Nanopore Technology.</title>
        <authorList>
            <person name="Leo P."/>
            <person name="Venkateswaran K."/>
        </authorList>
    </citation>
    <scope>NUCLEOTIDE SEQUENCE</scope>
    <source>
        <strain evidence="1">MNA-CCFEE 5425</strain>
    </source>
</reference>
<gene>
    <name evidence="1" type="ORF">QFC22_001072</name>
</gene>
<evidence type="ECO:0000313" key="1">
    <source>
        <dbReference type="EMBL" id="KAJ9124272.1"/>
    </source>
</evidence>
<proteinExistence type="predicted"/>
<comment type="caution">
    <text evidence="1">The sequence shown here is derived from an EMBL/GenBank/DDBJ whole genome shotgun (WGS) entry which is preliminary data.</text>
</comment>
<dbReference type="Proteomes" id="UP001243375">
    <property type="component" value="Unassembled WGS sequence"/>
</dbReference>
<dbReference type="EMBL" id="JASBWU010000002">
    <property type="protein sequence ID" value="KAJ9124272.1"/>
    <property type="molecule type" value="Genomic_DNA"/>
</dbReference>